<keyword evidence="3" id="KW-1185">Reference proteome</keyword>
<sequence length="260" mass="29873">MDDMRPRNIGPTHWQDRVGAAGRVMLYLLAIQYELGEVFELSCQTLLDILNGFISPLNQDWCNVFFFMYLATDPEELRHKDTFNMNTFTANRNSFYSEHVIYDPTIRLPNFEPLYPSRNTGMTPISITVTDAADAEFHGKKKGNNKQAESLRPAKQNRKIENGGGGGGGHEKDKRQRTKFALFIDSYQIKRSKQQTLTADPERVESEQELEVHELNIVTVIREYHEVKRCDRICRDMDAVLEISGAVEQYRFGCGDAVKR</sequence>
<protein>
    <submittedName>
        <fullName evidence="2">Uncharacterized protein</fullName>
    </submittedName>
</protein>
<dbReference type="EMBL" id="JARIHO010000020">
    <property type="protein sequence ID" value="KAJ7347078.1"/>
    <property type="molecule type" value="Genomic_DNA"/>
</dbReference>
<feature type="region of interest" description="Disordered" evidence="1">
    <location>
        <begin position="136"/>
        <end position="175"/>
    </location>
</feature>
<evidence type="ECO:0000313" key="3">
    <source>
        <dbReference type="Proteomes" id="UP001218218"/>
    </source>
</evidence>
<organism evidence="2 3">
    <name type="scientific">Mycena albidolilacea</name>
    <dbReference type="NCBI Taxonomy" id="1033008"/>
    <lineage>
        <taxon>Eukaryota</taxon>
        <taxon>Fungi</taxon>
        <taxon>Dikarya</taxon>
        <taxon>Basidiomycota</taxon>
        <taxon>Agaricomycotina</taxon>
        <taxon>Agaricomycetes</taxon>
        <taxon>Agaricomycetidae</taxon>
        <taxon>Agaricales</taxon>
        <taxon>Marasmiineae</taxon>
        <taxon>Mycenaceae</taxon>
        <taxon>Mycena</taxon>
    </lineage>
</organism>
<gene>
    <name evidence="2" type="ORF">DFH08DRAFT_937394</name>
</gene>
<reference evidence="2" key="1">
    <citation type="submission" date="2023-03" db="EMBL/GenBank/DDBJ databases">
        <title>Massive genome expansion in bonnet fungi (Mycena s.s.) driven by repeated elements and novel gene families across ecological guilds.</title>
        <authorList>
            <consortium name="Lawrence Berkeley National Laboratory"/>
            <person name="Harder C.B."/>
            <person name="Miyauchi S."/>
            <person name="Viragh M."/>
            <person name="Kuo A."/>
            <person name="Thoen E."/>
            <person name="Andreopoulos B."/>
            <person name="Lu D."/>
            <person name="Skrede I."/>
            <person name="Drula E."/>
            <person name="Henrissat B."/>
            <person name="Morin E."/>
            <person name="Kohler A."/>
            <person name="Barry K."/>
            <person name="LaButti K."/>
            <person name="Morin E."/>
            <person name="Salamov A."/>
            <person name="Lipzen A."/>
            <person name="Mereny Z."/>
            <person name="Hegedus B."/>
            <person name="Baldrian P."/>
            <person name="Stursova M."/>
            <person name="Weitz H."/>
            <person name="Taylor A."/>
            <person name="Grigoriev I.V."/>
            <person name="Nagy L.G."/>
            <person name="Martin F."/>
            <person name="Kauserud H."/>
        </authorList>
    </citation>
    <scope>NUCLEOTIDE SEQUENCE</scope>
    <source>
        <strain evidence="2">CBHHK002</strain>
    </source>
</reference>
<proteinExistence type="predicted"/>
<comment type="caution">
    <text evidence="2">The sequence shown here is derived from an EMBL/GenBank/DDBJ whole genome shotgun (WGS) entry which is preliminary data.</text>
</comment>
<dbReference type="AlphaFoldDB" id="A0AAD7A0K8"/>
<accession>A0AAD7A0K8</accession>
<evidence type="ECO:0000313" key="2">
    <source>
        <dbReference type="EMBL" id="KAJ7347078.1"/>
    </source>
</evidence>
<evidence type="ECO:0000256" key="1">
    <source>
        <dbReference type="SAM" id="MobiDB-lite"/>
    </source>
</evidence>
<name>A0AAD7A0K8_9AGAR</name>
<dbReference type="Proteomes" id="UP001218218">
    <property type="component" value="Unassembled WGS sequence"/>
</dbReference>